<keyword evidence="9 11" id="KW-0472">Membrane</keyword>
<comment type="caution">
    <text evidence="14">The sequence shown here is derived from an EMBL/GenBank/DDBJ whole genome shotgun (WGS) entry which is preliminary data.</text>
</comment>
<feature type="transmembrane region" description="Helical" evidence="11">
    <location>
        <begin position="291"/>
        <end position="316"/>
    </location>
</feature>
<keyword evidence="11" id="KW-1003">Cell membrane</keyword>
<feature type="transmembrane region" description="Helical" evidence="11">
    <location>
        <begin position="185"/>
        <end position="208"/>
    </location>
</feature>
<dbReference type="AlphaFoldDB" id="A0A7C2JWW9"/>
<comment type="subcellular location">
    <subcellularLocation>
        <location evidence="11 12">Cell membrane</location>
        <topology evidence="11 12">Multi-pass membrane protein</topology>
    </subcellularLocation>
    <subcellularLocation>
        <location evidence="1">Membrane</location>
        <topology evidence="1">Multi-pass membrane protein</topology>
    </subcellularLocation>
</comment>
<evidence type="ECO:0000313" key="14">
    <source>
        <dbReference type="EMBL" id="HEN13865.1"/>
    </source>
</evidence>
<protein>
    <recommendedName>
        <fullName evidence="11 12">ATP synthase subunit a</fullName>
    </recommendedName>
    <alternativeName>
        <fullName evidence="11">ATP synthase F0 sector subunit a</fullName>
    </alternativeName>
    <alternativeName>
        <fullName evidence="11">F-ATPase subunit 6</fullName>
    </alternativeName>
</protein>
<evidence type="ECO:0000256" key="12">
    <source>
        <dbReference type="RuleBase" id="RU000483"/>
    </source>
</evidence>
<evidence type="ECO:0000256" key="5">
    <source>
        <dbReference type="ARBA" id="ARBA00022692"/>
    </source>
</evidence>
<evidence type="ECO:0000256" key="8">
    <source>
        <dbReference type="ARBA" id="ARBA00023065"/>
    </source>
</evidence>
<evidence type="ECO:0000256" key="10">
    <source>
        <dbReference type="ARBA" id="ARBA00023310"/>
    </source>
</evidence>
<evidence type="ECO:0000256" key="6">
    <source>
        <dbReference type="ARBA" id="ARBA00022781"/>
    </source>
</evidence>
<dbReference type="NCBIfam" id="TIGR01131">
    <property type="entry name" value="ATP_synt_6_or_A"/>
    <property type="match status" value="1"/>
</dbReference>
<keyword evidence="6 11" id="KW-0375">Hydrogen ion transport</keyword>
<organism evidence="14">
    <name type="scientific">Schlesneria paludicola</name>
    <dbReference type="NCBI Taxonomy" id="360056"/>
    <lineage>
        <taxon>Bacteria</taxon>
        <taxon>Pseudomonadati</taxon>
        <taxon>Planctomycetota</taxon>
        <taxon>Planctomycetia</taxon>
        <taxon>Planctomycetales</taxon>
        <taxon>Planctomycetaceae</taxon>
        <taxon>Schlesneria</taxon>
    </lineage>
</organism>
<proteinExistence type="inferred from homology"/>
<feature type="transmembrane region" description="Helical" evidence="11">
    <location>
        <begin position="153"/>
        <end position="173"/>
    </location>
</feature>
<evidence type="ECO:0000256" key="7">
    <source>
        <dbReference type="ARBA" id="ARBA00022989"/>
    </source>
</evidence>
<feature type="region of interest" description="Disordered" evidence="13">
    <location>
        <begin position="107"/>
        <end position="142"/>
    </location>
</feature>
<evidence type="ECO:0000256" key="9">
    <source>
        <dbReference type="ARBA" id="ARBA00023136"/>
    </source>
</evidence>
<evidence type="ECO:0000256" key="11">
    <source>
        <dbReference type="HAMAP-Rule" id="MF_01393"/>
    </source>
</evidence>
<dbReference type="PANTHER" id="PTHR11410:SF0">
    <property type="entry name" value="ATP SYNTHASE SUBUNIT A"/>
    <property type="match status" value="1"/>
</dbReference>
<dbReference type="InterPro" id="IPR045083">
    <property type="entry name" value="ATP_synth_F0_asu_bact/mt"/>
</dbReference>
<evidence type="ECO:0000256" key="1">
    <source>
        <dbReference type="ARBA" id="ARBA00004141"/>
    </source>
</evidence>
<dbReference type="GO" id="GO:0005886">
    <property type="term" value="C:plasma membrane"/>
    <property type="evidence" value="ECO:0007669"/>
    <property type="project" value="UniProtKB-SubCell"/>
</dbReference>
<dbReference type="GO" id="GO:0045259">
    <property type="term" value="C:proton-transporting ATP synthase complex"/>
    <property type="evidence" value="ECO:0007669"/>
    <property type="project" value="UniProtKB-KW"/>
</dbReference>
<dbReference type="Gene3D" id="1.20.120.220">
    <property type="entry name" value="ATP synthase, F0 complex, subunit A"/>
    <property type="match status" value="1"/>
</dbReference>
<keyword evidence="7 11" id="KW-1133">Transmembrane helix</keyword>
<evidence type="ECO:0000256" key="4">
    <source>
        <dbReference type="ARBA" id="ARBA00022547"/>
    </source>
</evidence>
<comment type="similarity">
    <text evidence="2 11 12">Belongs to the ATPase A chain family.</text>
</comment>
<feature type="transmembrane region" description="Helical" evidence="11">
    <location>
        <begin position="220"/>
        <end position="239"/>
    </location>
</feature>
<dbReference type="Pfam" id="PF00119">
    <property type="entry name" value="ATP-synt_A"/>
    <property type="match status" value="1"/>
</dbReference>
<reference evidence="14" key="1">
    <citation type="journal article" date="2020" name="mSystems">
        <title>Genome- and Community-Level Interaction Insights into Carbon Utilization and Element Cycling Functions of Hydrothermarchaeota in Hydrothermal Sediment.</title>
        <authorList>
            <person name="Zhou Z."/>
            <person name="Liu Y."/>
            <person name="Xu W."/>
            <person name="Pan J."/>
            <person name="Luo Z.H."/>
            <person name="Li M."/>
        </authorList>
    </citation>
    <scope>NUCLEOTIDE SEQUENCE [LARGE SCALE GENOMIC DNA]</scope>
    <source>
        <strain evidence="14">SpSt-339</strain>
    </source>
</reference>
<feature type="transmembrane region" description="Helical" evidence="11">
    <location>
        <begin position="248"/>
        <end position="271"/>
    </location>
</feature>
<keyword evidence="8 11" id="KW-0406">Ion transport</keyword>
<keyword evidence="3 11" id="KW-0813">Transport</keyword>
<dbReference type="PANTHER" id="PTHR11410">
    <property type="entry name" value="ATP SYNTHASE SUBUNIT A"/>
    <property type="match status" value="1"/>
</dbReference>
<evidence type="ECO:0000256" key="3">
    <source>
        <dbReference type="ARBA" id="ARBA00022448"/>
    </source>
</evidence>
<dbReference type="HAMAP" id="MF_01393">
    <property type="entry name" value="ATP_synth_a_bact"/>
    <property type="match status" value="1"/>
</dbReference>
<keyword evidence="10 11" id="KW-0066">ATP synthesis</keyword>
<dbReference type="PRINTS" id="PR00123">
    <property type="entry name" value="ATPASEA"/>
</dbReference>
<keyword evidence="4 11" id="KW-0138">CF(0)</keyword>
<dbReference type="InterPro" id="IPR000568">
    <property type="entry name" value="ATP_synth_F0_asu"/>
</dbReference>
<comment type="function">
    <text evidence="11 12">Key component of the proton channel; it plays a direct role in the translocation of protons across the membrane.</text>
</comment>
<evidence type="ECO:0000256" key="13">
    <source>
        <dbReference type="SAM" id="MobiDB-lite"/>
    </source>
</evidence>
<dbReference type="GO" id="GO:0046933">
    <property type="term" value="F:proton-transporting ATP synthase activity, rotational mechanism"/>
    <property type="evidence" value="ECO:0007669"/>
    <property type="project" value="UniProtKB-UniRule"/>
</dbReference>
<feature type="transmembrane region" description="Helical" evidence="11">
    <location>
        <begin position="52"/>
        <end position="71"/>
    </location>
</feature>
<dbReference type="InterPro" id="IPR035908">
    <property type="entry name" value="F0_ATP_A_sf"/>
</dbReference>
<keyword evidence="5 11" id="KW-0812">Transmembrane</keyword>
<gene>
    <name evidence="11 14" type="primary">atpB</name>
    <name evidence="14" type="ORF">ENQ76_00145</name>
</gene>
<dbReference type="EMBL" id="DSOK01000004">
    <property type="protein sequence ID" value="HEN13865.1"/>
    <property type="molecule type" value="Genomic_DNA"/>
</dbReference>
<accession>A0A7C2JWW9</accession>
<dbReference type="CDD" id="cd00310">
    <property type="entry name" value="ATP-synt_Fo_a_6"/>
    <property type="match status" value="1"/>
</dbReference>
<evidence type="ECO:0000256" key="2">
    <source>
        <dbReference type="ARBA" id="ARBA00006810"/>
    </source>
</evidence>
<sequence>MAAGHNDPFHHVRDFGYLELPGFVSQALGLSDGKLWLPKLNLLGYELQLTKFMVLQVVAGLLTLLVFRSLAKNIAEGKPASGLFANFWESIALFIRDNVVRPTLGGHRDGHAAHDAAHGDAHHAHHDDSPHAQRLGELSHDHDPHPEDKHLPFVWTCFFYILFCNLLGMIPFLGSPTGNINVTGALALCAFGMTFVVGSQSLGVAGFFKNLVPPLDAPPAMKIFLVPMMFAIEILGLFIKHGVLAVRLFANIMGGHTVIGVMLSFIAGILASPYPNLWWIVTPASIAGQVGIGLLELFVAFLQAYVFAFLATIFIGMGSHPH</sequence>
<name>A0A7C2JWW9_9PLAN</name>
<feature type="compositionally biased region" description="Basic and acidic residues" evidence="13">
    <location>
        <begin position="107"/>
        <end position="131"/>
    </location>
</feature>
<dbReference type="SUPFAM" id="SSF81336">
    <property type="entry name" value="F1F0 ATP synthase subunit A"/>
    <property type="match status" value="1"/>
</dbReference>